<dbReference type="RefSeq" id="WP_211551981.1">
    <property type="nucleotide sequence ID" value="NZ_JAGTUF010000035.1"/>
</dbReference>
<evidence type="ECO:0000256" key="2">
    <source>
        <dbReference type="ARBA" id="ARBA00022485"/>
    </source>
</evidence>
<reference evidence="9 10" key="1">
    <citation type="submission" date="2021-04" db="EMBL/GenBank/DDBJ databases">
        <title>Magnetospirillum sulfuroxidans sp. nov., a facultative chemolithoautotrophic sulfur-oxidizing alphaproteobacterium isolated from freshwater sediment and proposals for Paramagetospirillum gen. nov., and Magnetospirillaceae fam. nov.</title>
        <authorList>
            <person name="Koziaeva V."/>
            <person name="Geelhoed J.S."/>
            <person name="Sorokin D.Y."/>
            <person name="Grouzdev D.S."/>
        </authorList>
    </citation>
    <scope>NUCLEOTIDE SEQUENCE [LARGE SCALE GENOMIC DNA]</scope>
    <source>
        <strain evidence="9 10">J10</strain>
    </source>
</reference>
<evidence type="ECO:0000256" key="1">
    <source>
        <dbReference type="ARBA" id="ARBA00022448"/>
    </source>
</evidence>
<evidence type="ECO:0000313" key="9">
    <source>
        <dbReference type="EMBL" id="MBR9973863.1"/>
    </source>
</evidence>
<dbReference type="Pfam" id="PF11614">
    <property type="entry name" value="FixG_C"/>
    <property type="match status" value="1"/>
</dbReference>
<feature type="transmembrane region" description="Helical" evidence="7">
    <location>
        <begin position="35"/>
        <end position="53"/>
    </location>
</feature>
<dbReference type="EMBL" id="JAGTUF010000035">
    <property type="protein sequence ID" value="MBR9973863.1"/>
    <property type="molecule type" value="Genomic_DNA"/>
</dbReference>
<dbReference type="Pfam" id="PF13746">
    <property type="entry name" value="Fer4_18"/>
    <property type="match status" value="1"/>
</dbReference>
<dbReference type="Pfam" id="PF12801">
    <property type="entry name" value="Fer4_5"/>
    <property type="match status" value="1"/>
</dbReference>
<feature type="domain" description="4Fe-4S ferredoxin-type" evidence="8">
    <location>
        <begin position="257"/>
        <end position="285"/>
    </location>
</feature>
<keyword evidence="7" id="KW-0472">Membrane</keyword>
<dbReference type="PANTHER" id="PTHR30176">
    <property type="entry name" value="FERREDOXIN-TYPE PROTEIN NAPH"/>
    <property type="match status" value="1"/>
</dbReference>
<keyword evidence="4" id="KW-0249">Electron transport</keyword>
<keyword evidence="1" id="KW-0813">Transport</keyword>
<protein>
    <submittedName>
        <fullName evidence="9">Cytochrome c oxidase accessory protein CcoG</fullName>
    </submittedName>
</protein>
<dbReference type="InterPro" id="IPR017900">
    <property type="entry name" value="4Fe4S_Fe_S_CS"/>
</dbReference>
<keyword evidence="6" id="KW-0411">Iron-sulfur</keyword>
<dbReference type="InterPro" id="IPR051684">
    <property type="entry name" value="Electron_Trans/Redox"/>
</dbReference>
<dbReference type="Proteomes" id="UP000680714">
    <property type="component" value="Unassembled WGS sequence"/>
</dbReference>
<organism evidence="9 10">
    <name type="scientific">Magnetospirillum sulfuroxidans</name>
    <dbReference type="NCBI Taxonomy" id="611300"/>
    <lineage>
        <taxon>Bacteria</taxon>
        <taxon>Pseudomonadati</taxon>
        <taxon>Pseudomonadota</taxon>
        <taxon>Alphaproteobacteria</taxon>
        <taxon>Rhodospirillales</taxon>
        <taxon>Rhodospirillaceae</taxon>
        <taxon>Magnetospirillum</taxon>
    </lineage>
</organism>
<evidence type="ECO:0000256" key="3">
    <source>
        <dbReference type="ARBA" id="ARBA00022723"/>
    </source>
</evidence>
<keyword evidence="3" id="KW-0479">Metal-binding</keyword>
<dbReference type="NCBIfam" id="TIGR02745">
    <property type="entry name" value="ccoG_rdxA_fixG"/>
    <property type="match status" value="1"/>
</dbReference>
<evidence type="ECO:0000256" key="6">
    <source>
        <dbReference type="ARBA" id="ARBA00023014"/>
    </source>
</evidence>
<proteinExistence type="predicted"/>
<feature type="transmembrane region" description="Helical" evidence="7">
    <location>
        <begin position="342"/>
        <end position="360"/>
    </location>
</feature>
<feature type="transmembrane region" description="Helical" evidence="7">
    <location>
        <begin position="191"/>
        <end position="212"/>
    </location>
</feature>
<dbReference type="Gene3D" id="2.60.40.10">
    <property type="entry name" value="Immunoglobulins"/>
    <property type="match status" value="1"/>
</dbReference>
<dbReference type="PROSITE" id="PS51379">
    <property type="entry name" value="4FE4S_FER_2"/>
    <property type="match status" value="1"/>
</dbReference>
<name>A0ABS5IJJ2_9PROT</name>
<evidence type="ECO:0000256" key="4">
    <source>
        <dbReference type="ARBA" id="ARBA00022982"/>
    </source>
</evidence>
<feature type="transmembrane region" description="Helical" evidence="7">
    <location>
        <begin position="161"/>
        <end position="179"/>
    </location>
</feature>
<keyword evidence="10" id="KW-1185">Reference proteome</keyword>
<evidence type="ECO:0000313" key="10">
    <source>
        <dbReference type="Proteomes" id="UP000680714"/>
    </source>
</evidence>
<evidence type="ECO:0000256" key="5">
    <source>
        <dbReference type="ARBA" id="ARBA00023004"/>
    </source>
</evidence>
<feature type="transmembrane region" description="Helical" evidence="7">
    <location>
        <begin position="87"/>
        <end position="108"/>
    </location>
</feature>
<dbReference type="InterPro" id="IPR013783">
    <property type="entry name" value="Ig-like_fold"/>
</dbReference>
<keyword evidence="5" id="KW-0408">Iron</keyword>
<evidence type="ECO:0000256" key="7">
    <source>
        <dbReference type="SAM" id="Phobius"/>
    </source>
</evidence>
<keyword evidence="2" id="KW-0004">4Fe-4S</keyword>
<accession>A0ABS5IJJ2</accession>
<dbReference type="InterPro" id="IPR017896">
    <property type="entry name" value="4Fe4S_Fe-S-bd"/>
</dbReference>
<dbReference type="InterPro" id="IPR014116">
    <property type="entry name" value="Cyt_c_oxidase_cbb3_FixG"/>
</dbReference>
<comment type="caution">
    <text evidence="9">The sequence shown here is derived from an EMBL/GenBank/DDBJ whole genome shotgun (WGS) entry which is preliminary data.</text>
</comment>
<dbReference type="InterPro" id="IPR032879">
    <property type="entry name" value="FixG_C"/>
</dbReference>
<gene>
    <name evidence="9" type="primary">ccoG</name>
    <name evidence="9" type="ORF">KEC16_19225</name>
</gene>
<sequence>MNQDVKAPKTGGGSMYAETITIHPRHVKKGLFRNLKWWLMVLTLGFFHIAPFLRWDRGPGAPDQAILADITGRRGYFFFIEIWPQEVYYLTGLLLFAAITLFFMSALAGRVWCGFLCWQTVYTDLFVQIERWVVGDRSARMNFDKAPWTATKLAKKAVIQAGWLAVSAACGIGFTLYFGDAFQMMKEIFTLQASLSVYAFIAIIGGFCYLLAGFAREQVCLYMCPYSRFQSAMFDEHSLIISYEEWRGEPRAPARKGQGFEGRGHCIDCKMCVQVCPTGIDIREGLQMACIGCGLCVDACNTMMDRVGLPRGLISYDSITNVTARAGGETGDKTRLIRLRTILYTALLVVIGSGIALSLGTRRTTEVNILHERTPLYVQMSDGTIRNGYTYKILNMVREDRVYNLKLSGINGATMEVVGGAKDVAEMDLSVPGDEITTLRLYVNAPEENVTDKKTDITFVLTEKSQGTELRSTTLFAGPER</sequence>
<keyword evidence="7" id="KW-1133">Transmembrane helix</keyword>
<evidence type="ECO:0000259" key="8">
    <source>
        <dbReference type="PROSITE" id="PS51379"/>
    </source>
</evidence>
<keyword evidence="7" id="KW-0812">Transmembrane</keyword>
<dbReference type="PANTHER" id="PTHR30176:SF3">
    <property type="entry name" value="FERREDOXIN-TYPE PROTEIN NAPH"/>
    <property type="match status" value="1"/>
</dbReference>
<dbReference type="SUPFAM" id="SSF54862">
    <property type="entry name" value="4Fe-4S ferredoxins"/>
    <property type="match status" value="1"/>
</dbReference>
<dbReference type="PROSITE" id="PS00198">
    <property type="entry name" value="4FE4S_FER_1"/>
    <property type="match status" value="1"/>
</dbReference>